<keyword evidence="2 5" id="KW-0378">Hydrolase</keyword>
<keyword evidence="4 5" id="KW-0694">RNA-binding</keyword>
<dbReference type="VEuPathDB" id="TriTrypDB:LdCL_210011600"/>
<dbReference type="InterPro" id="IPR027417">
    <property type="entry name" value="P-loop_NTPase"/>
</dbReference>
<dbReference type="InterPro" id="IPR014001">
    <property type="entry name" value="Helicase_ATP-bd"/>
</dbReference>
<evidence type="ECO:0000256" key="3">
    <source>
        <dbReference type="ARBA" id="ARBA00022840"/>
    </source>
</evidence>
<dbReference type="EC" id="3.6.4.13" evidence="5"/>
<dbReference type="GO" id="GO:0003724">
    <property type="term" value="F:RNA helicase activity"/>
    <property type="evidence" value="ECO:0007669"/>
    <property type="project" value="UniProtKB-EC"/>
</dbReference>
<dbReference type="PANTHER" id="PTHR24031">
    <property type="entry name" value="RNA HELICASE"/>
    <property type="match status" value="1"/>
</dbReference>
<evidence type="ECO:0000259" key="8">
    <source>
        <dbReference type="PROSITE" id="PS51194"/>
    </source>
</evidence>
<protein>
    <recommendedName>
        <fullName evidence="5">ATP-dependent RNA helicase</fullName>
        <ecNumber evidence="5">3.6.4.13</ecNumber>
    </recommendedName>
</protein>
<evidence type="ECO:0000256" key="1">
    <source>
        <dbReference type="ARBA" id="ARBA00022741"/>
    </source>
</evidence>
<dbReference type="Proteomes" id="UP000318447">
    <property type="component" value="Unassembled WGS sequence"/>
</dbReference>
<keyword evidence="3 5" id="KW-0067">ATP-binding</keyword>
<dbReference type="VEuPathDB" id="TriTrypDB:LdBPK_210650.1"/>
<name>A0A504XN98_LEIDO</name>
<feature type="region of interest" description="Disordered" evidence="6">
    <location>
        <begin position="663"/>
        <end position="699"/>
    </location>
</feature>
<dbReference type="CDD" id="cd18787">
    <property type="entry name" value="SF2_C_DEAD"/>
    <property type="match status" value="1"/>
</dbReference>
<feature type="region of interest" description="Disordered" evidence="6">
    <location>
        <begin position="1491"/>
        <end position="1518"/>
    </location>
</feature>
<evidence type="ECO:0000256" key="4">
    <source>
        <dbReference type="ARBA" id="ARBA00022884"/>
    </source>
</evidence>
<feature type="region of interest" description="Disordered" evidence="6">
    <location>
        <begin position="222"/>
        <end position="283"/>
    </location>
</feature>
<evidence type="ECO:0000259" key="7">
    <source>
        <dbReference type="PROSITE" id="PS51192"/>
    </source>
</evidence>
<feature type="domain" description="Helicase ATP-binding" evidence="7">
    <location>
        <begin position="100"/>
        <end position="370"/>
    </location>
</feature>
<dbReference type="SMART" id="SM00487">
    <property type="entry name" value="DEXDc"/>
    <property type="match status" value="1"/>
</dbReference>
<organism evidence="9 10">
    <name type="scientific">Leishmania donovani</name>
    <dbReference type="NCBI Taxonomy" id="5661"/>
    <lineage>
        <taxon>Eukaryota</taxon>
        <taxon>Discoba</taxon>
        <taxon>Euglenozoa</taxon>
        <taxon>Kinetoplastea</taxon>
        <taxon>Metakinetoplastina</taxon>
        <taxon>Trypanosomatida</taxon>
        <taxon>Trypanosomatidae</taxon>
        <taxon>Leishmaniinae</taxon>
        <taxon>Leishmania</taxon>
    </lineage>
</organism>
<dbReference type="EMBL" id="RHLC01000021">
    <property type="protein sequence ID" value="TPP49295.1"/>
    <property type="molecule type" value="Genomic_DNA"/>
</dbReference>
<comment type="caution">
    <text evidence="9">The sequence shown here is derived from an EMBL/GenBank/DDBJ whole genome shotgun (WGS) entry which is preliminary data.</text>
</comment>
<feature type="region of interest" description="Disordered" evidence="6">
    <location>
        <begin position="1451"/>
        <end position="1472"/>
    </location>
</feature>
<keyword evidence="5 9" id="KW-0347">Helicase</keyword>
<dbReference type="PROSITE" id="PS51194">
    <property type="entry name" value="HELICASE_CTER"/>
    <property type="match status" value="1"/>
</dbReference>
<comment type="similarity">
    <text evidence="5">Belongs to the DEAD box helicase family.</text>
</comment>
<proteinExistence type="inferred from homology"/>
<feature type="domain" description="Helicase C-terminal" evidence="8">
    <location>
        <begin position="363"/>
        <end position="516"/>
    </location>
</feature>
<comment type="catalytic activity">
    <reaction evidence="5">
        <text>ATP + H2O = ADP + phosphate + H(+)</text>
        <dbReference type="Rhea" id="RHEA:13065"/>
        <dbReference type="ChEBI" id="CHEBI:15377"/>
        <dbReference type="ChEBI" id="CHEBI:15378"/>
        <dbReference type="ChEBI" id="CHEBI:30616"/>
        <dbReference type="ChEBI" id="CHEBI:43474"/>
        <dbReference type="ChEBI" id="CHEBI:456216"/>
        <dbReference type="EC" id="3.6.4.13"/>
    </reaction>
</comment>
<dbReference type="Pfam" id="PF00271">
    <property type="entry name" value="Helicase_C"/>
    <property type="match status" value="1"/>
</dbReference>
<reference evidence="10" key="1">
    <citation type="submission" date="2019-02" db="EMBL/GenBank/DDBJ databases">
        <title>FDA dAtabase for Regulatory Grade micrObial Sequences (FDA-ARGOS): Supporting development and validation of Infectious Disease Dx tests.</title>
        <authorList>
            <person name="Duncan R."/>
            <person name="Fisher C."/>
            <person name="Tallon L."/>
            <person name="Sadzewicz L."/>
            <person name="Sengamalay N."/>
            <person name="Ott S."/>
            <person name="Godinez A."/>
            <person name="Nagaraj S."/>
            <person name="Vavikolanu K."/>
            <person name="Nadendla S."/>
            <person name="Aluvathingal J."/>
            <person name="Sichtig H."/>
        </authorList>
    </citation>
    <scope>NUCLEOTIDE SEQUENCE [LARGE SCALE GENOMIC DNA]</scope>
    <source>
        <strain evidence="10">FDAARGOS_361</strain>
    </source>
</reference>
<dbReference type="CDD" id="cd23745">
    <property type="entry name" value="RESC17_18-like"/>
    <property type="match status" value="1"/>
</dbReference>
<dbReference type="VEuPathDB" id="TriTrypDB:LdCL_210011700"/>
<dbReference type="InterPro" id="IPR001650">
    <property type="entry name" value="Helicase_C-like"/>
</dbReference>
<dbReference type="VEuPathDB" id="TriTrypDB:LdCL_210011500"/>
<dbReference type="GO" id="GO:0003723">
    <property type="term" value="F:RNA binding"/>
    <property type="evidence" value="ECO:0007669"/>
    <property type="project" value="UniProtKB-UniRule"/>
</dbReference>
<evidence type="ECO:0000313" key="10">
    <source>
        <dbReference type="Proteomes" id="UP000318447"/>
    </source>
</evidence>
<evidence type="ECO:0000256" key="6">
    <source>
        <dbReference type="SAM" id="MobiDB-lite"/>
    </source>
</evidence>
<feature type="region of interest" description="Disordered" evidence="6">
    <location>
        <begin position="1"/>
        <end position="21"/>
    </location>
</feature>
<evidence type="ECO:0000256" key="5">
    <source>
        <dbReference type="RuleBase" id="RU365068"/>
    </source>
</evidence>
<dbReference type="VEuPathDB" id="TriTrypDB:LdBPK_210670.1"/>
<gene>
    <name evidence="9" type="ORF">CGC21_34015</name>
</gene>
<feature type="compositionally biased region" description="Acidic residues" evidence="6">
    <location>
        <begin position="254"/>
        <end position="264"/>
    </location>
</feature>
<comment type="domain">
    <text evidence="5">The Q motif is unique to and characteristic of the DEAD box family of RNA helicases and controls ATP binding and hydrolysis.</text>
</comment>
<dbReference type="VEuPathDB" id="TriTrypDB:LDHU3_21.0720"/>
<dbReference type="VEuPathDB" id="TriTrypDB:LdBPK_210660.1"/>
<feature type="compositionally biased region" description="Low complexity" evidence="6">
    <location>
        <begin position="1491"/>
        <end position="1505"/>
    </location>
</feature>
<dbReference type="Gene3D" id="3.40.50.300">
    <property type="entry name" value="P-loop containing nucleotide triphosphate hydrolases"/>
    <property type="match status" value="2"/>
</dbReference>
<dbReference type="Pfam" id="PF00270">
    <property type="entry name" value="DEAD"/>
    <property type="match status" value="1"/>
</dbReference>
<dbReference type="SUPFAM" id="SSF52540">
    <property type="entry name" value="P-loop containing nucleoside triphosphate hydrolases"/>
    <property type="match status" value="2"/>
</dbReference>
<feature type="compositionally biased region" description="Basic residues" evidence="6">
    <location>
        <begin position="235"/>
        <end position="244"/>
    </location>
</feature>
<dbReference type="GO" id="GO:0005524">
    <property type="term" value="F:ATP binding"/>
    <property type="evidence" value="ECO:0007669"/>
    <property type="project" value="UniProtKB-UniRule"/>
</dbReference>
<comment type="function">
    <text evidence="5">RNA helicase.</text>
</comment>
<accession>A0A504XN98</accession>
<dbReference type="SMART" id="SM00490">
    <property type="entry name" value="HELICc"/>
    <property type="match status" value="1"/>
</dbReference>
<feature type="compositionally biased region" description="Low complexity" evidence="6">
    <location>
        <begin position="1454"/>
        <end position="1472"/>
    </location>
</feature>
<dbReference type="GO" id="GO:0016787">
    <property type="term" value="F:hydrolase activity"/>
    <property type="evidence" value="ECO:0007669"/>
    <property type="project" value="UniProtKB-KW"/>
</dbReference>
<feature type="compositionally biased region" description="Low complexity" evidence="6">
    <location>
        <begin position="687"/>
        <end position="697"/>
    </location>
</feature>
<dbReference type="VEuPathDB" id="TriTrypDB:LDHU3_21.0710"/>
<evidence type="ECO:0000313" key="9">
    <source>
        <dbReference type="EMBL" id="TPP49295.1"/>
    </source>
</evidence>
<dbReference type="InterPro" id="IPR011545">
    <property type="entry name" value="DEAD/DEAH_box_helicase_dom"/>
</dbReference>
<sequence length="1531" mass="164255">MSVYSWETADSAHRHRRKAKKTGTVVFHTDERVDTAFDRLQKEVIVEKLHFSRKEAEDALADPHHRANSVKTALMTASTAKVLQKTMNFKALLPCQAQCYRGIFNGRDVILHSRTGSGKTLAYALPLIERHLLLEQHQQPANVGATAGPFLLVFVFSNDLAMQTKRVLERVYGKQTTLRIAVAGFDDLHPTSDGRVVDILVGTLRSIDVAIRGHRVAAAATAAEEAEAQRDAHLPGKKRPRSARKPQQAVAAAAEEEEDDDDGDAAASMSDDNEDEAIAGHGDTREAGIISPARVRAIVVDEVDITLGPRFSATGRRMKNLLKFIRKANGSLADGLLNDFRAHHYVLCGATIPNWVLKAGFLGVKKYYYQLVTVGSAKLPPHLECFHQTCSVVDRVQTAIRLLTENTAFNGRVVVFDRMAAIEDFNCGVAQVLLCTDIAARGLDFTEVDTVLMLNLPRDALASDTFVHRAGRTARVGRPGRCILLHDASEAALVDAIAKSTHVVFKALGPALAAAAGVSADSLRGGKVKTSAATNAGASDVALTSMKLVVRNPFRYTKPNVKVPSAMHVFNTNLDEPLKALLKDIREEGGSNGEVVLFRVPMSHVHEVKQRLWKYTLQEAAAPAASTCAVAGYVCGSTCSARRSLSTVTSTLPLSSHQCLCAPAASSSHGTPERTVASLDNRRRHSTTSATASSSASDDIPSDVLQRVAGRKQEMLRLLRLAAGHAAAPAEKMEGVFERHCGFVDTKAASTGNERAPSTTAAAWRTAVWRTLQLHCYFTLTVIENGRGGNAKDRVVSVVPFSWASTLCQVATQIPYEGWTEQELLARLRSNWPILKTYTPVWSTRYSGVNSLAQLVYRHFSSILTVTRSAVTGEVLYHRTGHNSVSVTWRASPDASAKTQAPSGAPGANEASAAVQYALHTLGRGHQLPVWTDVDQVAPLLSAQSGLADGRPSTWQEAFAKDAELRGTFQLEGYVRVRAIQDQQRFMAIVDCTSVSSAELRALLRQHPMRGGGVSVKLLLRDGMAPESHEAYAKTCKEALGPSTLIEDVLVDALLEPEHLFAALLEAVATDMARDVASAAQPAECTAVSEDVESEAPEKGGMLLPSSPLTPVPVIVLCGAASREAFAAVVADVPSSKAHVSEFMTSRVPFSAASLAAYAMPEADDSTYMSTVVVPPQPHTCNAAAATVGAASSTDVTNDDYARREGFSCYPLPVSTPDSGVASDAPSALLSAPLISVSHDCHLQSPRSIDPPQSVPSLSVRESEATGVVAPAEIDHGIVADAGAEEDEAAKQDEAQTERCGANRDVQRLYMHPLAAAAAEGSFGVTSPVDPITAALSRQQQQQNRGEPCSPLSSRTLQALYAAYAEGRYSSFITQLTADDVLAPPPLALTWYPSVPAGVTRFADRKRTADSLTVTAMRQHEKSMLAEEEAHGVAEMTSTGAVPPLRRPRTEELAMPGAGPQPPSASSSVPASMGTCIPPLGIYTEECATNRSDSADAARASAAADMHANPHRKRDRDERVYEYLSHGRRLR</sequence>
<keyword evidence="1 5" id="KW-0547">Nucleotide-binding</keyword>
<dbReference type="PROSITE" id="PS51192">
    <property type="entry name" value="HELICASE_ATP_BIND_1"/>
    <property type="match status" value="1"/>
</dbReference>
<dbReference type="VEuPathDB" id="TriTrypDB:LDHU3_21.0700"/>
<evidence type="ECO:0000256" key="2">
    <source>
        <dbReference type="ARBA" id="ARBA00022801"/>
    </source>
</evidence>